<dbReference type="PANTHER" id="PTHR30476:SF0">
    <property type="entry name" value="UPF0234 PROTEIN YAJQ"/>
    <property type="match status" value="1"/>
</dbReference>
<dbReference type="InterPro" id="IPR007551">
    <property type="entry name" value="YajQ/Smlt4090-like"/>
</dbReference>
<evidence type="ECO:0000256" key="1">
    <source>
        <dbReference type="ARBA" id="ARBA00022741"/>
    </source>
</evidence>
<evidence type="ECO:0000313" key="5">
    <source>
        <dbReference type="Proteomes" id="UP001161325"/>
    </source>
</evidence>
<accession>A0AA37Q4A8</accession>
<dbReference type="SUPFAM" id="SSF89963">
    <property type="entry name" value="YajQ-like"/>
    <property type="match status" value="2"/>
</dbReference>
<evidence type="ECO:0000313" key="4">
    <source>
        <dbReference type="EMBL" id="GLC26315.1"/>
    </source>
</evidence>
<dbReference type="InterPro" id="IPR035570">
    <property type="entry name" value="UPF0234_N"/>
</dbReference>
<dbReference type="GO" id="GO:0005829">
    <property type="term" value="C:cytosol"/>
    <property type="evidence" value="ECO:0007669"/>
    <property type="project" value="TreeGrafter"/>
</dbReference>
<dbReference type="HAMAP" id="MF_00632">
    <property type="entry name" value="UPF0234"/>
    <property type="match status" value="1"/>
</dbReference>
<dbReference type="RefSeq" id="WP_284350773.1">
    <property type="nucleotide sequence ID" value="NZ_BRXS01000004.1"/>
</dbReference>
<organism evidence="4 5">
    <name type="scientific">Roseisolibacter agri</name>
    <dbReference type="NCBI Taxonomy" id="2014610"/>
    <lineage>
        <taxon>Bacteria</taxon>
        <taxon>Pseudomonadati</taxon>
        <taxon>Gemmatimonadota</taxon>
        <taxon>Gemmatimonadia</taxon>
        <taxon>Gemmatimonadales</taxon>
        <taxon>Gemmatimonadaceae</taxon>
        <taxon>Roseisolibacter</taxon>
    </lineage>
</organism>
<evidence type="ECO:0000256" key="2">
    <source>
        <dbReference type="ARBA" id="ARBA00093450"/>
    </source>
</evidence>
<dbReference type="Proteomes" id="UP001161325">
    <property type="component" value="Unassembled WGS sequence"/>
</dbReference>
<dbReference type="PANTHER" id="PTHR30476">
    <property type="entry name" value="UPF0234 PROTEIN YAJQ"/>
    <property type="match status" value="1"/>
</dbReference>
<dbReference type="Gene3D" id="3.30.70.990">
    <property type="entry name" value="YajQ-like, domain 2"/>
    <property type="match status" value="1"/>
</dbReference>
<dbReference type="InterPro" id="IPR035571">
    <property type="entry name" value="UPF0234-like_C"/>
</dbReference>
<comment type="caution">
    <text evidence="4">The sequence shown here is derived from an EMBL/GenBank/DDBJ whole genome shotgun (WGS) entry which is preliminary data.</text>
</comment>
<dbReference type="EMBL" id="BRXS01000004">
    <property type="protein sequence ID" value="GLC26315.1"/>
    <property type="molecule type" value="Genomic_DNA"/>
</dbReference>
<dbReference type="Pfam" id="PF04461">
    <property type="entry name" value="YajQ"/>
    <property type="match status" value="1"/>
</dbReference>
<keyword evidence="1 3" id="KW-0547">Nucleotide-binding</keyword>
<sequence length="166" mass="18587">MPPQHSFDVTTSVDLQEVDNAVNQAQKEVGQRYDFKGTITEIDFSRAEAHIVLRAASDFHMQALFDVLQTKLIRRGVPVKNLDVGELRPAGDDTVRREVRLKMALDADTARKVAAAVKAAKLKKVQASIQGEQVRITSPSRDELQEVIALLRREDFGVELTFGNFR</sequence>
<protein>
    <recommendedName>
        <fullName evidence="3">Nucleotide-binding protein rosag_28280</fullName>
    </recommendedName>
</protein>
<dbReference type="GO" id="GO:0000166">
    <property type="term" value="F:nucleotide binding"/>
    <property type="evidence" value="ECO:0007669"/>
    <property type="project" value="UniProtKB-UniRule"/>
</dbReference>
<dbReference type="CDD" id="cd11740">
    <property type="entry name" value="YajQ_like"/>
    <property type="match status" value="1"/>
</dbReference>
<evidence type="ECO:0000256" key="3">
    <source>
        <dbReference type="HAMAP-Rule" id="MF_00632"/>
    </source>
</evidence>
<comment type="similarity">
    <text evidence="2 3">Belongs to the YajQ family.</text>
</comment>
<dbReference type="NCBIfam" id="NF003819">
    <property type="entry name" value="PRK05412.1"/>
    <property type="match status" value="1"/>
</dbReference>
<name>A0AA37Q4A8_9BACT</name>
<dbReference type="Gene3D" id="3.30.70.860">
    <property type="match status" value="1"/>
</dbReference>
<dbReference type="InterPro" id="IPR036183">
    <property type="entry name" value="YajQ-like_sf"/>
</dbReference>
<comment type="function">
    <text evidence="3">Nucleotide-binding protein.</text>
</comment>
<keyword evidence="5" id="KW-1185">Reference proteome</keyword>
<proteinExistence type="inferred from homology"/>
<gene>
    <name evidence="4" type="ORF">rosag_28280</name>
</gene>
<reference evidence="4" key="1">
    <citation type="submission" date="2022-08" db="EMBL/GenBank/DDBJ databases">
        <title>Draft genome sequencing of Roseisolibacter agri AW1220.</title>
        <authorList>
            <person name="Tobiishi Y."/>
            <person name="Tonouchi A."/>
        </authorList>
    </citation>
    <scope>NUCLEOTIDE SEQUENCE</scope>
    <source>
        <strain evidence="4">AW1220</strain>
    </source>
</reference>
<dbReference type="AlphaFoldDB" id="A0AA37Q4A8"/>